<dbReference type="Proteomes" id="UP000618319">
    <property type="component" value="Unassembled WGS sequence"/>
</dbReference>
<gene>
    <name evidence="3" type="ORF">C4F40_03320</name>
</gene>
<dbReference type="Pfam" id="PF03544">
    <property type="entry name" value="TonB_C"/>
    <property type="match status" value="1"/>
</dbReference>
<evidence type="ECO:0000256" key="1">
    <source>
        <dbReference type="SAM" id="SignalP"/>
    </source>
</evidence>
<evidence type="ECO:0000259" key="2">
    <source>
        <dbReference type="Pfam" id="PF03544"/>
    </source>
</evidence>
<feature type="signal peptide" evidence="1">
    <location>
        <begin position="1"/>
        <end position="22"/>
    </location>
</feature>
<feature type="chain" id="PRO_5045441443" description="TonB C-terminal domain-containing protein" evidence="1">
    <location>
        <begin position="23"/>
        <end position="152"/>
    </location>
</feature>
<dbReference type="Gene3D" id="3.30.1150.10">
    <property type="match status" value="1"/>
</dbReference>
<evidence type="ECO:0000313" key="4">
    <source>
        <dbReference type="Proteomes" id="UP000618319"/>
    </source>
</evidence>
<organism evidence="3 4">
    <name type="scientific">Sphingobacterium pedocola</name>
    <dbReference type="NCBI Taxonomy" id="2082722"/>
    <lineage>
        <taxon>Bacteria</taxon>
        <taxon>Pseudomonadati</taxon>
        <taxon>Bacteroidota</taxon>
        <taxon>Sphingobacteriia</taxon>
        <taxon>Sphingobacteriales</taxon>
        <taxon>Sphingobacteriaceae</taxon>
        <taxon>Sphingobacterium</taxon>
    </lineage>
</organism>
<keyword evidence="1" id="KW-0732">Signal</keyword>
<feature type="domain" description="TonB C-terminal" evidence="2">
    <location>
        <begin position="85"/>
        <end position="143"/>
    </location>
</feature>
<keyword evidence="4" id="KW-1185">Reference proteome</keyword>
<evidence type="ECO:0000313" key="3">
    <source>
        <dbReference type="EMBL" id="MBE8719757.1"/>
    </source>
</evidence>
<name>A0ABR9T439_9SPHI</name>
<protein>
    <recommendedName>
        <fullName evidence="2">TonB C-terminal domain-containing protein</fullName>
    </recommendedName>
</protein>
<accession>A0ABR9T439</accession>
<proteinExistence type="predicted"/>
<dbReference type="InterPro" id="IPR037682">
    <property type="entry name" value="TonB_C"/>
</dbReference>
<dbReference type="SUPFAM" id="SSF74653">
    <property type="entry name" value="TolA/TonB C-terminal domain"/>
    <property type="match status" value="1"/>
</dbReference>
<reference evidence="3 4" key="1">
    <citation type="submission" date="2018-02" db="EMBL/GenBank/DDBJ databases">
        <title>Sphingobacterium KA21.</title>
        <authorList>
            <person name="Vasarhelyi B.M."/>
            <person name="Deshmukh S."/>
            <person name="Balint B."/>
            <person name="Kukolya J."/>
        </authorList>
    </citation>
    <scope>NUCLEOTIDE SEQUENCE [LARGE SCALE GENOMIC DNA]</scope>
    <source>
        <strain evidence="3 4">Ka21</strain>
    </source>
</reference>
<sequence length="152" mass="17573">MVMKWFWVGMCSCVLLSFTAKGDIPVSKIMFFLQDTSVVEHVDVYPQFRGGVKRWNEFLSRNLDIRQAIYAMDSTAYVDYGIRQTAILEFTVCEDGEVCDVEIVNRHKISPEFAEEAIRVMNKSPKWRPGLVEGKPVRTRFRQSVTAILEEQ</sequence>
<dbReference type="EMBL" id="PSKQ01000016">
    <property type="protein sequence ID" value="MBE8719757.1"/>
    <property type="molecule type" value="Genomic_DNA"/>
</dbReference>
<comment type="caution">
    <text evidence="3">The sequence shown here is derived from an EMBL/GenBank/DDBJ whole genome shotgun (WGS) entry which is preliminary data.</text>
</comment>